<dbReference type="SUPFAM" id="SSF51197">
    <property type="entry name" value="Clavaminate synthase-like"/>
    <property type="match status" value="1"/>
</dbReference>
<keyword evidence="2" id="KW-1185">Reference proteome</keyword>
<proteinExistence type="predicted"/>
<dbReference type="OrthoDB" id="670907at2759"/>
<dbReference type="AlphaFoldDB" id="A0A3L6PZZ4"/>
<reference evidence="2" key="1">
    <citation type="journal article" date="2019" name="Nat. Commun.">
        <title>The genome of broomcorn millet.</title>
        <authorList>
            <person name="Zou C."/>
            <person name="Miki D."/>
            <person name="Li D."/>
            <person name="Tang Q."/>
            <person name="Xiao L."/>
            <person name="Rajput S."/>
            <person name="Deng P."/>
            <person name="Jia W."/>
            <person name="Huang R."/>
            <person name="Zhang M."/>
            <person name="Sun Y."/>
            <person name="Hu J."/>
            <person name="Fu X."/>
            <person name="Schnable P.S."/>
            <person name="Li F."/>
            <person name="Zhang H."/>
            <person name="Feng B."/>
            <person name="Zhu X."/>
            <person name="Liu R."/>
            <person name="Schnable J.C."/>
            <person name="Zhu J.-K."/>
            <person name="Zhang H."/>
        </authorList>
    </citation>
    <scope>NUCLEOTIDE SEQUENCE [LARGE SCALE GENOMIC DNA]</scope>
</reference>
<dbReference type="Proteomes" id="UP000275267">
    <property type="component" value="Unassembled WGS sequence"/>
</dbReference>
<evidence type="ECO:0008006" key="3">
    <source>
        <dbReference type="Google" id="ProtNLM"/>
    </source>
</evidence>
<sequence>MEITKIDLTCGVEPGGVGWEAARAAATASMVAHGCAIVTHDALISPDLRRALFARALPELFSLPLEAKKRAVSTEGQYNGYIGQLPGMNFESLLVEEPADAASVRCFADPLWPEGNPEFW</sequence>
<organism evidence="1 2">
    <name type="scientific">Panicum miliaceum</name>
    <name type="common">Proso millet</name>
    <name type="synonym">Broomcorn millet</name>
    <dbReference type="NCBI Taxonomy" id="4540"/>
    <lineage>
        <taxon>Eukaryota</taxon>
        <taxon>Viridiplantae</taxon>
        <taxon>Streptophyta</taxon>
        <taxon>Embryophyta</taxon>
        <taxon>Tracheophyta</taxon>
        <taxon>Spermatophyta</taxon>
        <taxon>Magnoliopsida</taxon>
        <taxon>Liliopsida</taxon>
        <taxon>Poales</taxon>
        <taxon>Poaceae</taxon>
        <taxon>PACMAD clade</taxon>
        <taxon>Panicoideae</taxon>
        <taxon>Panicodae</taxon>
        <taxon>Paniceae</taxon>
        <taxon>Panicinae</taxon>
        <taxon>Panicum</taxon>
        <taxon>Panicum sect. Panicum</taxon>
    </lineage>
</organism>
<evidence type="ECO:0000313" key="2">
    <source>
        <dbReference type="Proteomes" id="UP000275267"/>
    </source>
</evidence>
<evidence type="ECO:0000313" key="1">
    <source>
        <dbReference type="EMBL" id="RLM68954.1"/>
    </source>
</evidence>
<dbReference type="STRING" id="4540.A0A3L6PZZ4"/>
<gene>
    <name evidence="1" type="ORF">C2845_PM17G02750</name>
</gene>
<protein>
    <recommendedName>
        <fullName evidence="3">Non-haem dioxygenase N-terminal domain-containing protein</fullName>
    </recommendedName>
</protein>
<dbReference type="EMBL" id="PQIB02000014">
    <property type="protein sequence ID" value="RLM68954.1"/>
    <property type="molecule type" value="Genomic_DNA"/>
</dbReference>
<accession>A0A3L6PZZ4</accession>
<comment type="caution">
    <text evidence="1">The sequence shown here is derived from an EMBL/GenBank/DDBJ whole genome shotgun (WGS) entry which is preliminary data.</text>
</comment>
<name>A0A3L6PZZ4_PANMI</name>